<evidence type="ECO:0000313" key="3">
    <source>
        <dbReference type="EMBL" id="TPW74066.1"/>
    </source>
</evidence>
<proteinExistence type="predicted"/>
<accession>A0A506XV88</accession>
<evidence type="ECO:0000256" key="2">
    <source>
        <dbReference type="SAM" id="Phobius"/>
    </source>
</evidence>
<feature type="region of interest" description="Disordered" evidence="1">
    <location>
        <begin position="349"/>
        <end position="373"/>
    </location>
</feature>
<evidence type="ECO:0000256" key="1">
    <source>
        <dbReference type="SAM" id="MobiDB-lite"/>
    </source>
</evidence>
<dbReference type="EMBL" id="VHQG01000005">
    <property type="protein sequence ID" value="TPW74066.1"/>
    <property type="molecule type" value="Genomic_DNA"/>
</dbReference>
<evidence type="ECO:0000313" key="4">
    <source>
        <dbReference type="Proteomes" id="UP000316252"/>
    </source>
</evidence>
<reference evidence="3 4" key="1">
    <citation type="submission" date="2019-06" db="EMBL/GenBank/DDBJ databases">
        <authorList>
            <person name="Li F."/>
        </authorList>
    </citation>
    <scope>NUCLEOTIDE SEQUENCE [LARGE SCALE GENOMIC DNA]</scope>
    <source>
        <strain evidence="3 4">10F1D-1</strain>
    </source>
</reference>
<feature type="compositionally biased region" description="Pro residues" evidence="1">
    <location>
        <begin position="73"/>
        <end position="93"/>
    </location>
</feature>
<name>A0A506XV88_9MICO</name>
<feature type="transmembrane region" description="Helical" evidence="2">
    <location>
        <begin position="414"/>
        <end position="434"/>
    </location>
</feature>
<dbReference type="OrthoDB" id="3863020at2"/>
<protein>
    <submittedName>
        <fullName evidence="3">Uncharacterized protein</fullName>
    </submittedName>
</protein>
<keyword evidence="2" id="KW-0472">Membrane</keyword>
<feature type="compositionally biased region" description="Low complexity" evidence="1">
    <location>
        <begin position="52"/>
        <end position="72"/>
    </location>
</feature>
<dbReference type="GO" id="GO:0005975">
    <property type="term" value="P:carbohydrate metabolic process"/>
    <property type="evidence" value="ECO:0007669"/>
    <property type="project" value="UniProtKB-ARBA"/>
</dbReference>
<sequence length="446" mass="44024">MRSKRRSVFTVVVAVIVTVALGIGFALISALTASASELDASELDSSEHTTSALPADDTGDTAAPPAAQSPSADPAPVPASDPTPATTPAPATEPAPATDAPPAAQITAARTIDFAGYSGGTTVSAPAGRTAEAGFTVRNNGTVGISANSARLHFRAEGDATFTTGTIRYVSASGTRYPVCALAADGSAIDCLTTSNMFAIQSSSSAARYGNFYATYQLSGASIPGSVSSVSMSFDFDPAVYSNVGAPTSTTWNYQTAVPAPAITASADAVAPSAPIGGTGYPGAELVLSDSEGELGRVAVADDGTWSLAPSRPLADGITTVSAVQWNLGAASPAATADITVDASLEQIVDPGDPETPGDGTALPGQGVGDDVATPVDAAADGRPTAATAPVVARTASGADRPAALAQTGVGQHAGSLTLVAFAAVALGFAALVVGRRARAGRGLSR</sequence>
<dbReference type="Proteomes" id="UP000316252">
    <property type="component" value="Unassembled WGS sequence"/>
</dbReference>
<dbReference type="Gene3D" id="2.60.40.10">
    <property type="entry name" value="Immunoglobulins"/>
    <property type="match status" value="1"/>
</dbReference>
<keyword evidence="4" id="KW-1185">Reference proteome</keyword>
<organism evidence="3 4">
    <name type="scientific">Schumannella soli</name>
    <dbReference type="NCBI Taxonomy" id="2590779"/>
    <lineage>
        <taxon>Bacteria</taxon>
        <taxon>Bacillati</taxon>
        <taxon>Actinomycetota</taxon>
        <taxon>Actinomycetes</taxon>
        <taxon>Micrococcales</taxon>
        <taxon>Microbacteriaceae</taxon>
        <taxon>Schumannella</taxon>
    </lineage>
</organism>
<feature type="region of interest" description="Disordered" evidence="1">
    <location>
        <begin position="42"/>
        <end position="102"/>
    </location>
</feature>
<gene>
    <name evidence="3" type="ORF">FJ657_15585</name>
</gene>
<dbReference type="RefSeq" id="WP_141164645.1">
    <property type="nucleotide sequence ID" value="NZ_VHQG01000005.1"/>
</dbReference>
<keyword evidence="2" id="KW-0812">Transmembrane</keyword>
<dbReference type="InterPro" id="IPR013783">
    <property type="entry name" value="Ig-like_fold"/>
</dbReference>
<keyword evidence="2" id="KW-1133">Transmembrane helix</keyword>
<comment type="caution">
    <text evidence="3">The sequence shown here is derived from an EMBL/GenBank/DDBJ whole genome shotgun (WGS) entry which is preliminary data.</text>
</comment>
<dbReference type="AlphaFoldDB" id="A0A506XV88"/>